<dbReference type="RefSeq" id="WP_131345354.1">
    <property type="nucleotide sequence ID" value="NZ_SJJZ01000004.1"/>
</dbReference>
<evidence type="ECO:0000256" key="5">
    <source>
        <dbReference type="ARBA" id="ARBA00023251"/>
    </source>
</evidence>
<reference evidence="7 8" key="1">
    <citation type="submission" date="2019-02" db="EMBL/GenBank/DDBJ databases">
        <title>Kribbella capetownensis sp. nov. and Kribbella speibonae sp. nov., isolated from soil.</title>
        <authorList>
            <person name="Curtis S.M."/>
            <person name="Norton I."/>
            <person name="Everest G.J."/>
            <person name="Meyers P.R."/>
        </authorList>
    </citation>
    <scope>NUCLEOTIDE SEQUENCE [LARGE SCALE GENOMIC DNA]</scope>
    <source>
        <strain evidence="7 8">KCTC 29219</strain>
    </source>
</reference>
<comment type="subcellular location">
    <subcellularLocation>
        <location evidence="1">Cell membrane</location>
        <topology evidence="1">Peripheral membrane protein</topology>
    </subcellularLocation>
</comment>
<dbReference type="InterPro" id="IPR050763">
    <property type="entry name" value="ABC_transporter_ATP-binding"/>
</dbReference>
<dbReference type="GO" id="GO:0005886">
    <property type="term" value="C:plasma membrane"/>
    <property type="evidence" value="ECO:0007669"/>
    <property type="project" value="UniProtKB-SubCell"/>
</dbReference>
<dbReference type="Pfam" id="PF00005">
    <property type="entry name" value="ABC_tran"/>
    <property type="match status" value="1"/>
</dbReference>
<dbReference type="Proteomes" id="UP000292346">
    <property type="component" value="Unassembled WGS sequence"/>
</dbReference>
<evidence type="ECO:0000256" key="3">
    <source>
        <dbReference type="ARBA" id="ARBA00022741"/>
    </source>
</evidence>
<dbReference type="InterPro" id="IPR003593">
    <property type="entry name" value="AAA+_ATPase"/>
</dbReference>
<evidence type="ECO:0000256" key="4">
    <source>
        <dbReference type="ARBA" id="ARBA00022840"/>
    </source>
</evidence>
<evidence type="ECO:0000256" key="2">
    <source>
        <dbReference type="ARBA" id="ARBA00022448"/>
    </source>
</evidence>
<dbReference type="InterPro" id="IPR027417">
    <property type="entry name" value="P-loop_NTPase"/>
</dbReference>
<keyword evidence="5" id="KW-0046">Antibiotic resistance</keyword>
<accession>A0A4V2LYG9</accession>
<dbReference type="GO" id="GO:0005524">
    <property type="term" value="F:ATP binding"/>
    <property type="evidence" value="ECO:0007669"/>
    <property type="project" value="UniProtKB-KW"/>
</dbReference>
<dbReference type="AlphaFoldDB" id="A0A4V2LYG9"/>
<protein>
    <submittedName>
        <fullName evidence="7">ATP-binding cassette domain-containing protein</fullName>
    </submittedName>
</protein>
<dbReference type="InterPro" id="IPR003439">
    <property type="entry name" value="ABC_transporter-like_ATP-bd"/>
</dbReference>
<organism evidence="7 8">
    <name type="scientific">Kribbella soli</name>
    <dbReference type="NCBI Taxonomy" id="1124743"/>
    <lineage>
        <taxon>Bacteria</taxon>
        <taxon>Bacillati</taxon>
        <taxon>Actinomycetota</taxon>
        <taxon>Actinomycetes</taxon>
        <taxon>Propionibacteriales</taxon>
        <taxon>Kribbellaceae</taxon>
        <taxon>Kribbella</taxon>
    </lineage>
</organism>
<dbReference type="PANTHER" id="PTHR42711:SF1">
    <property type="entry name" value="ABC-TRANSPORT PROTEIN, ATP-BINDING COMPONENT"/>
    <property type="match status" value="1"/>
</dbReference>
<evidence type="ECO:0000313" key="7">
    <source>
        <dbReference type="EMBL" id="TCC04256.1"/>
    </source>
</evidence>
<keyword evidence="4 7" id="KW-0067">ATP-binding</keyword>
<dbReference type="SUPFAM" id="SSF52540">
    <property type="entry name" value="P-loop containing nucleoside triphosphate hydrolases"/>
    <property type="match status" value="1"/>
</dbReference>
<gene>
    <name evidence="7" type="ORF">E0H45_34835</name>
</gene>
<dbReference type="PROSITE" id="PS50893">
    <property type="entry name" value="ABC_TRANSPORTER_2"/>
    <property type="match status" value="1"/>
</dbReference>
<dbReference type="PANTHER" id="PTHR42711">
    <property type="entry name" value="ABC TRANSPORTER ATP-BINDING PROTEIN"/>
    <property type="match status" value="1"/>
</dbReference>
<sequence length="328" mass="36308">MSMIVAEHLVKQFHRRASAEGPASRFRSWFAAREAVRAVDDISLTVDKGEIVGFLGPNGAGKSTTIKMLTGILVPTAGRVEVAGIVPWRHRRRNALNIGVVFGQRSQLWFDLPLRRSLEAIRDLYSVSAADYRLRMSQFDDLLDLGSFLDTPVRSLSLGQRIRGDLAAATLYRPPVLYLDEPTVGLDVVAKVALRDLITSLNVDGQTTVMLTTHDMDDVEQLCQRIMVIDGGRMLYEGDLNDLKRRFAPYRDLIVTPRSPGDADRIDSGLATRVSSPGSAKVTLRFDPEEVSAPEVIQSVSSQFDVSDLSLLDPQLEDVVRRLYGDSP</sequence>
<evidence type="ECO:0000313" key="8">
    <source>
        <dbReference type="Proteomes" id="UP000292346"/>
    </source>
</evidence>
<dbReference type="GO" id="GO:0016887">
    <property type="term" value="F:ATP hydrolysis activity"/>
    <property type="evidence" value="ECO:0007669"/>
    <property type="project" value="InterPro"/>
</dbReference>
<dbReference type="SMART" id="SM00382">
    <property type="entry name" value="AAA"/>
    <property type="match status" value="1"/>
</dbReference>
<dbReference type="OrthoDB" id="9804819at2"/>
<feature type="domain" description="ABC transporter" evidence="6">
    <location>
        <begin position="24"/>
        <end position="256"/>
    </location>
</feature>
<keyword evidence="2" id="KW-0813">Transport</keyword>
<name>A0A4V2LYG9_9ACTN</name>
<evidence type="ECO:0000256" key="1">
    <source>
        <dbReference type="ARBA" id="ARBA00004202"/>
    </source>
</evidence>
<dbReference type="Gene3D" id="3.40.50.300">
    <property type="entry name" value="P-loop containing nucleotide triphosphate hydrolases"/>
    <property type="match status" value="1"/>
</dbReference>
<dbReference type="GO" id="GO:0046677">
    <property type="term" value="P:response to antibiotic"/>
    <property type="evidence" value="ECO:0007669"/>
    <property type="project" value="UniProtKB-KW"/>
</dbReference>
<keyword evidence="3" id="KW-0547">Nucleotide-binding</keyword>
<keyword evidence="8" id="KW-1185">Reference proteome</keyword>
<proteinExistence type="predicted"/>
<dbReference type="EMBL" id="SJJZ01000004">
    <property type="protein sequence ID" value="TCC04256.1"/>
    <property type="molecule type" value="Genomic_DNA"/>
</dbReference>
<comment type="caution">
    <text evidence="7">The sequence shown here is derived from an EMBL/GenBank/DDBJ whole genome shotgun (WGS) entry which is preliminary data.</text>
</comment>
<evidence type="ECO:0000259" key="6">
    <source>
        <dbReference type="PROSITE" id="PS50893"/>
    </source>
</evidence>